<keyword evidence="4 6" id="KW-1133">Transmembrane helix</keyword>
<evidence type="ECO:0000256" key="3">
    <source>
        <dbReference type="ARBA" id="ARBA00022692"/>
    </source>
</evidence>
<feature type="transmembrane region" description="Helical" evidence="6">
    <location>
        <begin position="223"/>
        <end position="245"/>
    </location>
</feature>
<evidence type="ECO:0000256" key="1">
    <source>
        <dbReference type="ARBA" id="ARBA00004651"/>
    </source>
</evidence>
<keyword evidence="3 6" id="KW-0812">Transmembrane</keyword>
<dbReference type="Pfam" id="PF02653">
    <property type="entry name" value="BPD_transp_2"/>
    <property type="match status" value="1"/>
</dbReference>
<evidence type="ECO:0008006" key="9">
    <source>
        <dbReference type="Google" id="ProtNLM"/>
    </source>
</evidence>
<dbReference type="CDD" id="cd06579">
    <property type="entry name" value="TM_PBP1_transp_AraH_like"/>
    <property type="match status" value="1"/>
</dbReference>
<reference evidence="7 8" key="2">
    <citation type="submission" date="2007-09" db="EMBL/GenBank/DDBJ databases">
        <title>Draft genome sequence of Clostridium bolteae (ATCC BAA-613).</title>
        <authorList>
            <person name="Sudarsanam P."/>
            <person name="Ley R."/>
            <person name="Guruge J."/>
            <person name="Turnbaugh P.J."/>
            <person name="Mahowald M."/>
            <person name="Liep D."/>
            <person name="Gordon J."/>
        </authorList>
    </citation>
    <scope>NUCLEOTIDE SEQUENCE [LARGE SCALE GENOMIC DNA]</scope>
    <source>
        <strain evidence="8">ATCC BAA-613 / DSM 15670 / CCUG 46953 / JCM 12243 / WAL 16351</strain>
    </source>
</reference>
<feature type="transmembrane region" description="Helical" evidence="6">
    <location>
        <begin position="54"/>
        <end position="72"/>
    </location>
</feature>
<feature type="transmembrane region" description="Helical" evidence="6">
    <location>
        <begin position="170"/>
        <end position="192"/>
    </location>
</feature>
<evidence type="ECO:0000313" key="7">
    <source>
        <dbReference type="EMBL" id="EDP16935.1"/>
    </source>
</evidence>
<evidence type="ECO:0000256" key="6">
    <source>
        <dbReference type="SAM" id="Phobius"/>
    </source>
</evidence>
<keyword evidence="5 6" id="KW-0472">Membrane</keyword>
<dbReference type="AlphaFoldDB" id="A8RQW8"/>
<sequence>MKEKTQQLSATHIGVTRLKSILGKASILLGLLLLCTFFSFTARNFLTQKNLLNIALQTSIIAIVAIGQTYTITGGGIDLSVGSVVGLSSIVVSMLLVHDVSIPIAILMAIAAGLTCGAINGFIIAYGGIAPFIATLGMLSIARGIVYVACDGVPITGLPSEFSVLGAGRAFGTIPVPIIILSVLAVVMGIIFHKSKFGRHIFALGSNENTAYLSGVNTKKVKFMMYLCCSLMAAIAGIILTSRVISGQPNSGEAYETDAIAAAVIGGASMSGGQGSIIGTLIGALMMGVLNNGLNLLGLSYFYQKIAIGMVIIAAVYIDMLRSRKK</sequence>
<dbReference type="EMBL" id="ABCC02000026">
    <property type="protein sequence ID" value="EDP16935.1"/>
    <property type="molecule type" value="Genomic_DNA"/>
</dbReference>
<proteinExistence type="predicted"/>
<feature type="transmembrane region" description="Helical" evidence="6">
    <location>
        <begin position="301"/>
        <end position="321"/>
    </location>
</feature>
<evidence type="ECO:0000313" key="8">
    <source>
        <dbReference type="Proteomes" id="UP000005396"/>
    </source>
</evidence>
<dbReference type="GO" id="GO:0022857">
    <property type="term" value="F:transmembrane transporter activity"/>
    <property type="evidence" value="ECO:0007669"/>
    <property type="project" value="InterPro"/>
</dbReference>
<gene>
    <name evidence="7" type="ORF">CLOBOL_02849</name>
</gene>
<dbReference type="eggNOG" id="COG1172">
    <property type="taxonomic scope" value="Bacteria"/>
</dbReference>
<reference evidence="7 8" key="1">
    <citation type="submission" date="2007-08" db="EMBL/GenBank/DDBJ databases">
        <authorList>
            <person name="Fulton L."/>
            <person name="Clifton S."/>
            <person name="Fulton B."/>
            <person name="Xu J."/>
            <person name="Minx P."/>
            <person name="Pepin K.H."/>
            <person name="Johnson M."/>
            <person name="Thiruvilangam P."/>
            <person name="Bhonagiri V."/>
            <person name="Nash W.E."/>
            <person name="Mardis E.R."/>
            <person name="Wilson R.K."/>
        </authorList>
    </citation>
    <scope>NUCLEOTIDE SEQUENCE [LARGE SCALE GENOMIC DNA]</scope>
    <source>
        <strain evidence="8">ATCC BAA-613 / DSM 15670 / CCUG 46953 / JCM 12243 / WAL 16351</strain>
    </source>
</reference>
<organism evidence="7 8">
    <name type="scientific">Enterocloster bolteae (strain ATCC BAA-613 / DSM 15670 / CCUG 46953 / JCM 12243 / WAL 16351)</name>
    <name type="common">Clostridium bolteae</name>
    <dbReference type="NCBI Taxonomy" id="411902"/>
    <lineage>
        <taxon>Bacteria</taxon>
        <taxon>Bacillati</taxon>
        <taxon>Bacillota</taxon>
        <taxon>Clostridia</taxon>
        <taxon>Lachnospirales</taxon>
        <taxon>Lachnospiraceae</taxon>
        <taxon>Enterocloster</taxon>
    </lineage>
</organism>
<keyword evidence="2" id="KW-1003">Cell membrane</keyword>
<name>A8RQW8_ENTBW</name>
<dbReference type="Proteomes" id="UP000005396">
    <property type="component" value="Unassembled WGS sequence"/>
</dbReference>
<dbReference type="RefSeq" id="WP_002565447.1">
    <property type="nucleotide sequence ID" value="NZ_DS480683.1"/>
</dbReference>
<feature type="transmembrane region" description="Helical" evidence="6">
    <location>
        <begin position="79"/>
        <end position="98"/>
    </location>
</feature>
<dbReference type="GO" id="GO:0005886">
    <property type="term" value="C:plasma membrane"/>
    <property type="evidence" value="ECO:0007669"/>
    <property type="project" value="UniProtKB-SubCell"/>
</dbReference>
<comment type="subcellular location">
    <subcellularLocation>
        <location evidence="1">Cell membrane</location>
        <topology evidence="1">Multi-pass membrane protein</topology>
    </subcellularLocation>
</comment>
<dbReference type="HOGENOM" id="CLU_028880_2_2_9"/>
<feature type="transmembrane region" description="Helical" evidence="6">
    <location>
        <begin position="132"/>
        <end position="150"/>
    </location>
</feature>
<dbReference type="PANTHER" id="PTHR32196">
    <property type="entry name" value="ABC TRANSPORTER PERMEASE PROTEIN YPHD-RELATED-RELATED"/>
    <property type="match status" value="1"/>
</dbReference>
<dbReference type="InterPro" id="IPR001851">
    <property type="entry name" value="ABC_transp_permease"/>
</dbReference>
<evidence type="ECO:0000256" key="4">
    <source>
        <dbReference type="ARBA" id="ARBA00022989"/>
    </source>
</evidence>
<feature type="transmembrane region" description="Helical" evidence="6">
    <location>
        <begin position="104"/>
        <end position="125"/>
    </location>
</feature>
<feature type="transmembrane region" description="Helical" evidence="6">
    <location>
        <begin position="21"/>
        <end position="42"/>
    </location>
</feature>
<accession>A8RQW8</accession>
<evidence type="ECO:0000256" key="2">
    <source>
        <dbReference type="ARBA" id="ARBA00022475"/>
    </source>
</evidence>
<protein>
    <recommendedName>
        <fullName evidence="9">ABC transporter permease</fullName>
    </recommendedName>
</protein>
<comment type="caution">
    <text evidence="7">The sequence shown here is derived from an EMBL/GenBank/DDBJ whole genome shotgun (WGS) entry which is preliminary data.</text>
</comment>
<evidence type="ECO:0000256" key="5">
    <source>
        <dbReference type="ARBA" id="ARBA00023136"/>
    </source>
</evidence>
<dbReference type="PaxDb" id="411902-CLOBOL_02849"/>